<dbReference type="GeneID" id="108253387"/>
<dbReference type="PaxDb" id="121845-A0A3Q0JE75"/>
<feature type="compositionally biased region" description="Polar residues" evidence="1">
    <location>
        <begin position="60"/>
        <end position="74"/>
    </location>
</feature>
<dbReference type="KEGG" id="dci:108253387"/>
<feature type="region of interest" description="Disordered" evidence="1">
    <location>
        <begin position="51"/>
        <end position="74"/>
    </location>
</feature>
<dbReference type="InterPro" id="IPR039228">
    <property type="entry name" value="SZRD1"/>
</dbReference>
<accession>A0A3Q0JE75</accession>
<feature type="domain" description="SUZ" evidence="2">
    <location>
        <begin position="1"/>
        <end position="56"/>
    </location>
</feature>
<dbReference type="Proteomes" id="UP000079169">
    <property type="component" value="Unplaced"/>
</dbReference>
<dbReference type="PANTHER" id="PTHR31796">
    <property type="entry name" value="SUZ DOMAIN-CONTAINING PROTEIN 1"/>
    <property type="match status" value="1"/>
</dbReference>
<dbReference type="InterPro" id="IPR024771">
    <property type="entry name" value="SUZ"/>
</dbReference>
<dbReference type="PANTHER" id="PTHR31796:SF2">
    <property type="entry name" value="SUZ DOMAIN-CONTAINING PROTEIN 1"/>
    <property type="match status" value="1"/>
</dbReference>
<dbReference type="PROSITE" id="PS51673">
    <property type="entry name" value="SUZ"/>
    <property type="match status" value="1"/>
</dbReference>
<feature type="region of interest" description="Disordered" evidence="1">
    <location>
        <begin position="1"/>
        <end position="30"/>
    </location>
</feature>
<name>A0A3Q0JE75_DIACI</name>
<gene>
    <name evidence="4" type="primary">LOC108253387</name>
</gene>
<sequence>MEAKEEETLQNVTILKRPEGSNHRLAENRSEQLIKTLEQRQREYDEARLRIFGETETDESNTVSNDENKQSNNAEVTGRVIESHEANMSVHVEPVEETSSPVDDFIESPYIDEFNPDFPEFCPEKQGDDMETYEVPSQDEHRETLPETYDDYFEQAGSSEVYSHGYQHPLHYYNQPVPNFRRFYNNDMEYTNLYYCSHYDIPNFGPFVNGVPNFDIPLGSELTPDFTPNFGMYADMFYPNFSSYNFSTPNFNGFPGYLNFDDFARFYDLSLTDFDGSFSDFVEAPDPDLVIYDSTSDHDYGDGITMSDVTVYQNSSGYLDANMTENEVRS</sequence>
<organism evidence="3 4">
    <name type="scientific">Diaphorina citri</name>
    <name type="common">Asian citrus psyllid</name>
    <dbReference type="NCBI Taxonomy" id="121845"/>
    <lineage>
        <taxon>Eukaryota</taxon>
        <taxon>Metazoa</taxon>
        <taxon>Ecdysozoa</taxon>
        <taxon>Arthropoda</taxon>
        <taxon>Hexapoda</taxon>
        <taxon>Insecta</taxon>
        <taxon>Pterygota</taxon>
        <taxon>Neoptera</taxon>
        <taxon>Paraneoptera</taxon>
        <taxon>Hemiptera</taxon>
        <taxon>Sternorrhyncha</taxon>
        <taxon>Psylloidea</taxon>
        <taxon>Psyllidae</taxon>
        <taxon>Diaphorininae</taxon>
        <taxon>Diaphorina</taxon>
    </lineage>
</organism>
<dbReference type="AlphaFoldDB" id="A0A3Q0JE75"/>
<protein>
    <submittedName>
        <fullName evidence="4">Uncharacterized protein LOC108253387</fullName>
    </submittedName>
</protein>
<evidence type="ECO:0000256" key="1">
    <source>
        <dbReference type="SAM" id="MobiDB-lite"/>
    </source>
</evidence>
<dbReference type="RefSeq" id="XP_026684995.1">
    <property type="nucleotide sequence ID" value="XM_026829194.1"/>
</dbReference>
<proteinExistence type="predicted"/>
<evidence type="ECO:0000259" key="2">
    <source>
        <dbReference type="PROSITE" id="PS51673"/>
    </source>
</evidence>
<feature type="compositionally biased region" description="Basic and acidic residues" evidence="1">
    <location>
        <begin position="16"/>
        <end position="30"/>
    </location>
</feature>
<evidence type="ECO:0000313" key="4">
    <source>
        <dbReference type="RefSeq" id="XP_026684995.1"/>
    </source>
</evidence>
<reference evidence="4" key="1">
    <citation type="submission" date="2025-08" db="UniProtKB">
        <authorList>
            <consortium name="RefSeq"/>
        </authorList>
    </citation>
    <scope>IDENTIFICATION</scope>
</reference>
<keyword evidence="3" id="KW-1185">Reference proteome</keyword>
<dbReference type="Pfam" id="PF12752">
    <property type="entry name" value="SUZ"/>
    <property type="match status" value="1"/>
</dbReference>
<evidence type="ECO:0000313" key="3">
    <source>
        <dbReference type="Proteomes" id="UP000079169"/>
    </source>
</evidence>